<dbReference type="PANTHER" id="PTHR14398">
    <property type="entry name" value="RNA RECOGNITION RRM/RNP DOMAIN"/>
    <property type="match status" value="1"/>
</dbReference>
<feature type="domain" description="RRM" evidence="5">
    <location>
        <begin position="559"/>
        <end position="642"/>
    </location>
</feature>
<dbReference type="Gene3D" id="3.30.70.330">
    <property type="match status" value="1"/>
</dbReference>
<dbReference type="PROSITE" id="PS50102">
    <property type="entry name" value="RRM"/>
    <property type="match status" value="1"/>
</dbReference>
<protein>
    <recommendedName>
        <fullName evidence="9">C3H1-type domain-containing protein</fullName>
    </recommendedName>
</protein>
<dbReference type="GO" id="GO:0003723">
    <property type="term" value="F:RNA binding"/>
    <property type="evidence" value="ECO:0007669"/>
    <property type="project" value="UniProtKB-UniRule"/>
</dbReference>
<reference evidence="7 8" key="1">
    <citation type="journal article" date="2018" name="Science">
        <title>The opium poppy genome and morphinan production.</title>
        <authorList>
            <person name="Guo L."/>
            <person name="Winzer T."/>
            <person name="Yang X."/>
            <person name="Li Y."/>
            <person name="Ning Z."/>
            <person name="He Z."/>
            <person name="Teodor R."/>
            <person name="Lu Y."/>
            <person name="Bowser T.A."/>
            <person name="Graham I.A."/>
            <person name="Ye K."/>
        </authorList>
    </citation>
    <scope>NUCLEOTIDE SEQUENCE [LARGE SCALE GENOMIC DNA]</scope>
    <source>
        <strain evidence="8">cv. HN1</strain>
        <tissue evidence="7">Leaves</tissue>
    </source>
</reference>
<dbReference type="SUPFAM" id="SSF54928">
    <property type="entry name" value="RNA-binding domain, RBD"/>
    <property type="match status" value="1"/>
</dbReference>
<evidence type="ECO:0008006" key="9">
    <source>
        <dbReference type="Google" id="ProtNLM"/>
    </source>
</evidence>
<proteinExistence type="predicted"/>
<dbReference type="Proteomes" id="UP000316621">
    <property type="component" value="Chromosome 5"/>
</dbReference>
<dbReference type="InterPro" id="IPR012677">
    <property type="entry name" value="Nucleotide-bd_a/b_plait_sf"/>
</dbReference>
<evidence type="ECO:0000256" key="4">
    <source>
        <dbReference type="SAM" id="MobiDB-lite"/>
    </source>
</evidence>
<evidence type="ECO:0000313" key="8">
    <source>
        <dbReference type="Proteomes" id="UP000316621"/>
    </source>
</evidence>
<evidence type="ECO:0000256" key="2">
    <source>
        <dbReference type="PROSITE-ProRule" id="PRU00176"/>
    </source>
</evidence>
<evidence type="ECO:0000313" key="7">
    <source>
        <dbReference type="EMBL" id="RZC61660.1"/>
    </source>
</evidence>
<dbReference type="Pfam" id="PF00076">
    <property type="entry name" value="RRM_1"/>
    <property type="match status" value="1"/>
</dbReference>
<dbReference type="SMART" id="SM00360">
    <property type="entry name" value="RRM"/>
    <property type="match status" value="1"/>
</dbReference>
<evidence type="ECO:0000256" key="3">
    <source>
        <dbReference type="PROSITE-ProRule" id="PRU00723"/>
    </source>
</evidence>
<evidence type="ECO:0000259" key="6">
    <source>
        <dbReference type="PROSITE" id="PS50103"/>
    </source>
</evidence>
<dbReference type="Gramene" id="RZC61660">
    <property type="protein sequence ID" value="RZC61660"/>
    <property type="gene ID" value="C5167_023405"/>
</dbReference>
<dbReference type="AlphaFoldDB" id="A0A4Y7JNN5"/>
<dbReference type="InterPro" id="IPR000571">
    <property type="entry name" value="Znf_CCCH"/>
</dbReference>
<keyword evidence="3" id="KW-0862">Zinc</keyword>
<feature type="zinc finger region" description="C3H1-type" evidence="3">
    <location>
        <begin position="419"/>
        <end position="447"/>
    </location>
</feature>
<dbReference type="EMBL" id="CM010719">
    <property type="protein sequence ID" value="RZC61660.1"/>
    <property type="molecule type" value="Genomic_DNA"/>
</dbReference>
<dbReference type="PROSITE" id="PS50103">
    <property type="entry name" value="ZF_C3H1"/>
    <property type="match status" value="1"/>
</dbReference>
<feature type="region of interest" description="Disordered" evidence="4">
    <location>
        <begin position="226"/>
        <end position="317"/>
    </location>
</feature>
<feature type="domain" description="C3H1-type" evidence="6">
    <location>
        <begin position="419"/>
        <end position="447"/>
    </location>
</feature>
<dbReference type="GO" id="GO:0008270">
    <property type="term" value="F:zinc ion binding"/>
    <property type="evidence" value="ECO:0007669"/>
    <property type="project" value="UniProtKB-KW"/>
</dbReference>
<feature type="compositionally biased region" description="Polar residues" evidence="4">
    <location>
        <begin position="644"/>
        <end position="654"/>
    </location>
</feature>
<gene>
    <name evidence="7" type="ORF">C5167_023405</name>
</gene>
<dbReference type="PANTHER" id="PTHR14398:SF0">
    <property type="entry name" value="ZINC FINGER PROTEIN SWM"/>
    <property type="match status" value="1"/>
</dbReference>
<dbReference type="InterPro" id="IPR000504">
    <property type="entry name" value="RRM_dom"/>
</dbReference>
<dbReference type="STRING" id="3469.A0A4Y7JNN5"/>
<keyword evidence="3" id="KW-0863">Zinc-finger</keyword>
<evidence type="ECO:0000259" key="5">
    <source>
        <dbReference type="PROSITE" id="PS50102"/>
    </source>
</evidence>
<keyword evidence="3" id="KW-0479">Metal-binding</keyword>
<keyword evidence="1 2" id="KW-0694">RNA-binding</keyword>
<keyword evidence="8" id="KW-1185">Reference proteome</keyword>
<accession>A0A4Y7JNN5</accession>
<sequence length="828" mass="92176">MKLEETSLTNYLLINLAPLTKADPAILAKYVTAFLKKEKPMEELKKFCAENLVDFLGNGTELFVSNLFKAIDKGSVVTLPEKSDVIEQVGVYPCLSTKDLPQAPRLRIASRKRGCSSSDHNLEKQGCEDADCKLKHCREETHLQSKEAREAVDRKLKHWREETRSQYEKARENDARILKHSREDTHYQSKEAPKDDDRKHQSLEKDVAGQYLQRPPSRVRSEIFKNGKRLLGSDPPSSDNLKTDDSGSSRKNTEINAKLPNPASSSESLKEDNAASSKKSTEINGEHPSPASTSNSSWDLEMQSRVSPPPPYADPGACSDFSMGLGCNPLDRGLEKTPGYWSQHHSVFTEYVFQERELQTRGMIPWMPIERRHPFHPSSWQRTHGPPINQGRPTDAFHPFSWQRTLGPPVSHTPRIGNGMPHQRCRDFEELGFCLKGDVCPIDHGVDRIIVEDIQSLSQLNLPVSLSRANFTGTRARTAHLNSECPPSGLSAHSNLIHSNTSRPLMTANRSGLPKLPSTSTGASAVDLYDPDQPPWNIACGESSNALIVKHTSHQKTLRTLYVSHIPPKENKIEPLLSHFQKFGVVDDIFITTDRKKAYIQFSKRESAEAAISSPDAVLGNRFIRLSWAYKDRLLELDESSSSTPHLSPQTSLASRREEDLSFELQEVNAAPVADNHNLASSSQKKIGSSEIFIEEPRLKQELIDENQSDLKPEEQVLSVKTQENTEKAVEKHEVGRVTKGATKIPTNLVDSGYPQGNMKTLDNPKLTDLSDAAFLAEAVVPPGLSSPPSSIIRLACNVASQATISTDTEKLVAQRNINENCQNLNIV</sequence>
<dbReference type="OMA" id="HEMEPLH"/>
<organism evidence="7 8">
    <name type="scientific">Papaver somniferum</name>
    <name type="common">Opium poppy</name>
    <dbReference type="NCBI Taxonomy" id="3469"/>
    <lineage>
        <taxon>Eukaryota</taxon>
        <taxon>Viridiplantae</taxon>
        <taxon>Streptophyta</taxon>
        <taxon>Embryophyta</taxon>
        <taxon>Tracheophyta</taxon>
        <taxon>Spermatophyta</taxon>
        <taxon>Magnoliopsida</taxon>
        <taxon>Ranunculales</taxon>
        <taxon>Papaveraceae</taxon>
        <taxon>Papaveroideae</taxon>
        <taxon>Papaver</taxon>
    </lineage>
</organism>
<feature type="region of interest" description="Disordered" evidence="4">
    <location>
        <begin position="163"/>
        <end position="201"/>
    </location>
</feature>
<evidence type="ECO:0000256" key="1">
    <source>
        <dbReference type="ARBA" id="ARBA00022884"/>
    </source>
</evidence>
<name>A0A4Y7JNN5_PAPSO</name>
<feature type="region of interest" description="Disordered" evidence="4">
    <location>
        <begin position="639"/>
        <end position="659"/>
    </location>
</feature>
<feature type="compositionally biased region" description="Basic and acidic residues" evidence="4">
    <location>
        <begin position="241"/>
        <end position="253"/>
    </location>
</feature>
<dbReference type="InterPro" id="IPR045137">
    <property type="entry name" value="RBM26/27"/>
</dbReference>
<dbReference type="GO" id="GO:0005634">
    <property type="term" value="C:nucleus"/>
    <property type="evidence" value="ECO:0007669"/>
    <property type="project" value="TreeGrafter"/>
</dbReference>
<dbReference type="CDD" id="cd12257">
    <property type="entry name" value="RRM1_RBM26_like"/>
    <property type="match status" value="1"/>
</dbReference>
<dbReference type="InterPro" id="IPR035979">
    <property type="entry name" value="RBD_domain_sf"/>
</dbReference>
<feature type="compositionally biased region" description="Basic and acidic residues" evidence="4">
    <location>
        <begin position="268"/>
        <end position="285"/>
    </location>
</feature>